<keyword evidence="2" id="KW-1185">Reference proteome</keyword>
<organism evidence="1 2">
    <name type="scientific">Pisolithus tinctorius Marx 270</name>
    <dbReference type="NCBI Taxonomy" id="870435"/>
    <lineage>
        <taxon>Eukaryota</taxon>
        <taxon>Fungi</taxon>
        <taxon>Dikarya</taxon>
        <taxon>Basidiomycota</taxon>
        <taxon>Agaricomycotina</taxon>
        <taxon>Agaricomycetes</taxon>
        <taxon>Agaricomycetidae</taxon>
        <taxon>Boletales</taxon>
        <taxon>Sclerodermatineae</taxon>
        <taxon>Pisolithaceae</taxon>
        <taxon>Pisolithus</taxon>
    </lineage>
</organism>
<dbReference type="HOGENOM" id="CLU_2967421_0_0_1"/>
<proteinExistence type="predicted"/>
<dbReference type="Proteomes" id="UP000054217">
    <property type="component" value="Unassembled WGS sequence"/>
</dbReference>
<dbReference type="AlphaFoldDB" id="A0A0C3JPA7"/>
<protein>
    <submittedName>
        <fullName evidence="1">Uncharacterized protein</fullName>
    </submittedName>
</protein>
<accession>A0A0C3JPA7</accession>
<evidence type="ECO:0000313" key="1">
    <source>
        <dbReference type="EMBL" id="KIO11033.1"/>
    </source>
</evidence>
<reference evidence="1 2" key="1">
    <citation type="submission" date="2014-04" db="EMBL/GenBank/DDBJ databases">
        <authorList>
            <consortium name="DOE Joint Genome Institute"/>
            <person name="Kuo A."/>
            <person name="Kohler A."/>
            <person name="Costa M.D."/>
            <person name="Nagy L.G."/>
            <person name="Floudas D."/>
            <person name="Copeland A."/>
            <person name="Barry K.W."/>
            <person name="Cichocki N."/>
            <person name="Veneault-Fourrey C."/>
            <person name="LaButti K."/>
            <person name="Lindquist E.A."/>
            <person name="Lipzen A."/>
            <person name="Lundell T."/>
            <person name="Morin E."/>
            <person name="Murat C."/>
            <person name="Sun H."/>
            <person name="Tunlid A."/>
            <person name="Henrissat B."/>
            <person name="Grigoriev I.V."/>
            <person name="Hibbett D.S."/>
            <person name="Martin F."/>
            <person name="Nordberg H.P."/>
            <person name="Cantor M.N."/>
            <person name="Hua S.X."/>
        </authorList>
    </citation>
    <scope>NUCLEOTIDE SEQUENCE [LARGE SCALE GENOMIC DNA]</scope>
    <source>
        <strain evidence="1 2">Marx 270</strain>
    </source>
</reference>
<name>A0A0C3JPA7_PISTI</name>
<reference evidence="2" key="2">
    <citation type="submission" date="2015-01" db="EMBL/GenBank/DDBJ databases">
        <title>Evolutionary Origins and Diversification of the Mycorrhizal Mutualists.</title>
        <authorList>
            <consortium name="DOE Joint Genome Institute"/>
            <consortium name="Mycorrhizal Genomics Consortium"/>
            <person name="Kohler A."/>
            <person name="Kuo A."/>
            <person name="Nagy L.G."/>
            <person name="Floudas D."/>
            <person name="Copeland A."/>
            <person name="Barry K.W."/>
            <person name="Cichocki N."/>
            <person name="Veneault-Fourrey C."/>
            <person name="LaButti K."/>
            <person name="Lindquist E.A."/>
            <person name="Lipzen A."/>
            <person name="Lundell T."/>
            <person name="Morin E."/>
            <person name="Murat C."/>
            <person name="Riley R."/>
            <person name="Ohm R."/>
            <person name="Sun H."/>
            <person name="Tunlid A."/>
            <person name="Henrissat B."/>
            <person name="Grigoriev I.V."/>
            <person name="Hibbett D.S."/>
            <person name="Martin F."/>
        </authorList>
    </citation>
    <scope>NUCLEOTIDE SEQUENCE [LARGE SCALE GENOMIC DNA]</scope>
    <source>
        <strain evidence="2">Marx 270</strain>
    </source>
</reference>
<sequence>MEVRPLTQATNRRYATLASMFPQIGKVVLGVSSSPLSMLMGSNSRRATDASLVASTRLC</sequence>
<gene>
    <name evidence="1" type="ORF">M404DRAFT_994704</name>
</gene>
<dbReference type="EMBL" id="KN831950">
    <property type="protein sequence ID" value="KIO11033.1"/>
    <property type="molecule type" value="Genomic_DNA"/>
</dbReference>
<dbReference type="InParanoid" id="A0A0C3JPA7"/>
<feature type="non-terminal residue" evidence="1">
    <location>
        <position position="59"/>
    </location>
</feature>
<evidence type="ECO:0000313" key="2">
    <source>
        <dbReference type="Proteomes" id="UP000054217"/>
    </source>
</evidence>